<accession>A0A6C0AMA9</accession>
<protein>
    <submittedName>
        <fullName evidence="1">Uncharacterized protein</fullName>
    </submittedName>
</protein>
<proteinExistence type="predicted"/>
<evidence type="ECO:0000313" key="1">
    <source>
        <dbReference type="EMBL" id="QHS80934.1"/>
    </source>
</evidence>
<dbReference type="EMBL" id="MN740728">
    <property type="protein sequence ID" value="QHS80934.1"/>
    <property type="molecule type" value="Genomic_DNA"/>
</dbReference>
<name>A0A6C0AMA9_9ZZZZ</name>
<reference evidence="1" key="1">
    <citation type="journal article" date="2020" name="Nature">
        <title>Giant virus diversity and host interactions through global metagenomics.</title>
        <authorList>
            <person name="Schulz F."/>
            <person name="Roux S."/>
            <person name="Paez-Espino D."/>
            <person name="Jungbluth S."/>
            <person name="Walsh D.A."/>
            <person name="Denef V.J."/>
            <person name="McMahon K.D."/>
            <person name="Konstantinidis K.T."/>
            <person name="Eloe-Fadrosh E.A."/>
            <person name="Kyrpides N.C."/>
            <person name="Woyke T."/>
        </authorList>
    </citation>
    <scope>NUCLEOTIDE SEQUENCE</scope>
    <source>
        <strain evidence="1">GVMAG-S-1101161-73</strain>
    </source>
</reference>
<dbReference type="AlphaFoldDB" id="A0A6C0AMA9"/>
<sequence length="106" mass="12608">MDVLRYIRIAEIARYDLEYANECLLKTTQRLVDLKSVKYEANIPDNLVLDIHLTVDDKYLIEKRIADLLDQQLDTYYAQQRYMDWDKKNACNLLRGASHRNITIEN</sequence>
<organism evidence="1">
    <name type="scientific">viral metagenome</name>
    <dbReference type="NCBI Taxonomy" id="1070528"/>
    <lineage>
        <taxon>unclassified sequences</taxon>
        <taxon>metagenomes</taxon>
        <taxon>organismal metagenomes</taxon>
    </lineage>
</organism>